<dbReference type="PANTHER" id="PTHR47990">
    <property type="entry name" value="2-OXOGLUTARATE (2OG) AND FE(II)-DEPENDENT OXYGENASE SUPERFAMILY PROTEIN-RELATED"/>
    <property type="match status" value="1"/>
</dbReference>
<dbReference type="Pfam" id="PF03171">
    <property type="entry name" value="2OG-FeII_Oxy"/>
    <property type="match status" value="1"/>
</dbReference>
<evidence type="ECO:0000313" key="2">
    <source>
        <dbReference type="EMBL" id="CUV09796.1"/>
    </source>
</evidence>
<protein>
    <submittedName>
        <fullName evidence="2">Isopenicillin N synthase</fullName>
    </submittedName>
</protein>
<sequence length="358" mass="42093">MKNTKSTEKGIESLNREFRQYEQVRKDQVYHLSEHPDQEEFDTDFEIKSVDFRLFTDDKIRFVSELGSALEEIGFAIITNHGIDPNLYHKAEQKIIGFFEETTFEERMKYEARRFGSVNQGYFPMKTTTIIHPDLVEGWVFCRRAFDVVNNLNYNETDFWPLSGYEPFFRQVVKAQEKLILPLMQSMLTYLGTDPHCFDQKLTNTNFGFRLNYYPPMTQEELDSGGGRMLGHEDIDLFTILPSQSIEGLQVLNRKNMKWIRLKPKFGDIILNTGDYMQRISNDVFPSTTHRVSRPQESNLIGKPRVSFPMAIYVWEDEILEVLPNLENPKYEPIRAEKFHTSITSKYYGDEYSKDVRD</sequence>
<proteinExistence type="predicted"/>
<dbReference type="InterPro" id="IPR027443">
    <property type="entry name" value="IPNS-like_sf"/>
</dbReference>
<dbReference type="Gene3D" id="2.60.120.330">
    <property type="entry name" value="B-lactam Antibiotic, Isopenicillin N Synthase, Chain"/>
    <property type="match status" value="1"/>
</dbReference>
<dbReference type="InterPro" id="IPR050231">
    <property type="entry name" value="Iron_ascorbate_oxido_reductase"/>
</dbReference>
<dbReference type="Pfam" id="PF14226">
    <property type="entry name" value="DIOX_N"/>
    <property type="match status" value="1"/>
</dbReference>
<dbReference type="PRINTS" id="PR00682">
    <property type="entry name" value="IPNSYNTHASE"/>
</dbReference>
<feature type="domain" description="Fe2OG dioxygenase" evidence="1">
    <location>
        <begin position="205"/>
        <end position="314"/>
    </location>
</feature>
<name>A0A160VGE7_9ZZZZ</name>
<dbReference type="InterPro" id="IPR005123">
    <property type="entry name" value="Oxoglu/Fe-dep_dioxygenase_dom"/>
</dbReference>
<gene>
    <name evidence="2" type="ORF">MGWOODY_Mmi167</name>
</gene>
<evidence type="ECO:0000259" key="1">
    <source>
        <dbReference type="PROSITE" id="PS51471"/>
    </source>
</evidence>
<dbReference type="InterPro" id="IPR044861">
    <property type="entry name" value="IPNS-like_FE2OG_OXY"/>
</dbReference>
<dbReference type="InterPro" id="IPR026992">
    <property type="entry name" value="DIOX_N"/>
</dbReference>
<dbReference type="EMBL" id="FAXC01000304">
    <property type="protein sequence ID" value="CUV09796.1"/>
    <property type="molecule type" value="Genomic_DNA"/>
</dbReference>
<organism evidence="2">
    <name type="scientific">hydrothermal vent metagenome</name>
    <dbReference type="NCBI Taxonomy" id="652676"/>
    <lineage>
        <taxon>unclassified sequences</taxon>
        <taxon>metagenomes</taxon>
        <taxon>ecological metagenomes</taxon>
    </lineage>
</organism>
<dbReference type="PROSITE" id="PS51471">
    <property type="entry name" value="FE2OG_OXY"/>
    <property type="match status" value="1"/>
</dbReference>
<dbReference type="AlphaFoldDB" id="A0A160VGE7"/>
<reference evidence="2" key="1">
    <citation type="submission" date="2015-10" db="EMBL/GenBank/DDBJ databases">
        <authorList>
            <person name="Gilbert D.G."/>
        </authorList>
    </citation>
    <scope>NUCLEOTIDE SEQUENCE</scope>
</reference>
<accession>A0A160VGE7</accession>
<dbReference type="SUPFAM" id="SSF51197">
    <property type="entry name" value="Clavaminate synthase-like"/>
    <property type="match status" value="1"/>
</dbReference>